<evidence type="ECO:0000256" key="1">
    <source>
        <dbReference type="SAM" id="MobiDB-lite"/>
    </source>
</evidence>
<comment type="caution">
    <text evidence="2">The sequence shown here is derived from an EMBL/GenBank/DDBJ whole genome shotgun (WGS) entry which is preliminary data.</text>
</comment>
<accession>A0AA44UV26</accession>
<proteinExistence type="predicted"/>
<dbReference type="Proteomes" id="UP000232453">
    <property type="component" value="Unassembled WGS sequence"/>
</dbReference>
<organism evidence="2 3">
    <name type="scientific">Pseudonocardia alni</name>
    <name type="common">Amycolata alni</name>
    <dbReference type="NCBI Taxonomy" id="33907"/>
    <lineage>
        <taxon>Bacteria</taxon>
        <taxon>Bacillati</taxon>
        <taxon>Actinomycetota</taxon>
        <taxon>Actinomycetes</taxon>
        <taxon>Pseudonocardiales</taxon>
        <taxon>Pseudonocardiaceae</taxon>
        <taxon>Pseudonocardia</taxon>
    </lineage>
</organism>
<sequence length="242" mass="26507">MTENLWAAPAPGAPLTSRSLAHLQLAETARELSDWARHLVPAGRRPDQAYDGTLVADAAALVELAGRVLTAAVLVEREDGCAWSAIAEVLDVEEEDVRQRWEPITNVWPQEQPGCSPDAAAQEASTAEQLRDLDAWMVGHRDPADPDLGPTPVSSVMERQHPLLELVHLRELEGRRAEEFGAASAERRAVVERQIHVHQTLIGRASTGEQDRSEHRAQVTRLQRLVGELWAAPGDGRRCSGA</sequence>
<gene>
    <name evidence="2" type="ORF">ATL51_0191</name>
</gene>
<dbReference type="EMBL" id="PHUJ01000002">
    <property type="protein sequence ID" value="PKB41229.1"/>
    <property type="molecule type" value="Genomic_DNA"/>
</dbReference>
<protein>
    <submittedName>
        <fullName evidence="2">Uncharacterized protein</fullName>
    </submittedName>
</protein>
<reference evidence="2 3" key="1">
    <citation type="submission" date="2017-11" db="EMBL/GenBank/DDBJ databases">
        <title>Sequencing the genomes of 1000 actinobacteria strains.</title>
        <authorList>
            <person name="Klenk H.-P."/>
        </authorList>
    </citation>
    <scope>NUCLEOTIDE SEQUENCE [LARGE SCALE GENOMIC DNA]</scope>
    <source>
        <strain evidence="2 3">DSM 44104</strain>
    </source>
</reference>
<feature type="region of interest" description="Disordered" evidence="1">
    <location>
        <begin position="108"/>
        <end position="127"/>
    </location>
</feature>
<evidence type="ECO:0000313" key="2">
    <source>
        <dbReference type="EMBL" id="PKB41229.1"/>
    </source>
</evidence>
<evidence type="ECO:0000313" key="3">
    <source>
        <dbReference type="Proteomes" id="UP000232453"/>
    </source>
</evidence>
<dbReference type="RefSeq" id="WP_100877293.1">
    <property type="nucleotide sequence ID" value="NZ_JBEPFP010000014.1"/>
</dbReference>
<name>A0AA44UV26_PSEA5</name>
<dbReference type="AlphaFoldDB" id="A0AA44UV26"/>